<dbReference type="PANTHER" id="PTHR40111:SF1">
    <property type="entry name" value="CEPHALOSPORIN-C DEACETYLASE"/>
    <property type="match status" value="1"/>
</dbReference>
<feature type="active site" description="Nucleophile" evidence="1">
    <location>
        <position position="300"/>
    </location>
</feature>
<dbReference type="Gene3D" id="3.40.50.1820">
    <property type="entry name" value="alpha/beta hydrolase"/>
    <property type="match status" value="1"/>
</dbReference>
<accession>A0A1G4GA67</accession>
<evidence type="ECO:0000313" key="5">
    <source>
        <dbReference type="Proteomes" id="UP000178485"/>
    </source>
</evidence>
<dbReference type="Proteomes" id="UP000178485">
    <property type="component" value="Chromosome i"/>
</dbReference>
<evidence type="ECO:0000259" key="3">
    <source>
        <dbReference type="Pfam" id="PF05448"/>
    </source>
</evidence>
<feature type="active site" description="Charge relay system" evidence="1">
    <location>
        <position position="414"/>
    </location>
</feature>
<evidence type="ECO:0000256" key="2">
    <source>
        <dbReference type="SAM" id="SignalP"/>
    </source>
</evidence>
<proteinExistence type="predicted"/>
<dbReference type="EC" id="3.1.1.-" evidence="4"/>
<dbReference type="InterPro" id="IPR029058">
    <property type="entry name" value="AB_hydrolase_fold"/>
</dbReference>
<reference evidence="4 5" key="1">
    <citation type="submission" date="2016-08" db="EMBL/GenBank/DDBJ databases">
        <authorList>
            <person name="Seilhamer J.J."/>
        </authorList>
    </citation>
    <scope>NUCLEOTIDE SEQUENCE [LARGE SCALE GENOMIC DNA]</scope>
    <source>
        <strain evidence="4">ING2-E5A</strain>
    </source>
</reference>
<keyword evidence="2" id="KW-0732">Signal</keyword>
<feature type="domain" description="Acetyl xylan esterase" evidence="3">
    <location>
        <begin position="132"/>
        <end position="419"/>
    </location>
</feature>
<keyword evidence="5" id="KW-1185">Reference proteome</keyword>
<dbReference type="STRING" id="1642646.ING2E5A_2654"/>
<protein>
    <submittedName>
        <fullName evidence="4">Acetyl esterase Axe7A</fullName>
        <ecNumber evidence="4">3.1.1.-</ecNumber>
    </submittedName>
</protein>
<dbReference type="SUPFAM" id="SSF53474">
    <property type="entry name" value="alpha/beta-Hydrolases"/>
    <property type="match status" value="1"/>
</dbReference>
<dbReference type="GO" id="GO:0052689">
    <property type="term" value="F:carboxylic ester hydrolase activity"/>
    <property type="evidence" value="ECO:0007669"/>
    <property type="project" value="TreeGrafter"/>
</dbReference>
<evidence type="ECO:0000313" key="4">
    <source>
        <dbReference type="EMBL" id="SCM59450.1"/>
    </source>
</evidence>
<dbReference type="GO" id="GO:0005976">
    <property type="term" value="P:polysaccharide metabolic process"/>
    <property type="evidence" value="ECO:0007669"/>
    <property type="project" value="TreeGrafter"/>
</dbReference>
<dbReference type="KEGG" id="pmuc:ING2E5A_2654"/>
<dbReference type="AlphaFoldDB" id="A0A1G4GA67"/>
<feature type="chain" id="PRO_5009604022" evidence="2">
    <location>
        <begin position="25"/>
        <end position="434"/>
    </location>
</feature>
<feature type="signal peptide" evidence="2">
    <location>
        <begin position="1"/>
        <end position="24"/>
    </location>
</feature>
<keyword evidence="4" id="KW-0378">Hydrolase</keyword>
<dbReference type="RefSeq" id="WP_071138363.1">
    <property type="nucleotide sequence ID" value="NZ_LT608328.1"/>
</dbReference>
<gene>
    <name evidence="4" type="primary">axe7A</name>
    <name evidence="4" type="ORF">ING2E5A_2654</name>
</gene>
<dbReference type="InterPro" id="IPR039069">
    <property type="entry name" value="CE7"/>
</dbReference>
<evidence type="ECO:0000256" key="1">
    <source>
        <dbReference type="PIRSR" id="PIRSR639069-1"/>
    </source>
</evidence>
<organism evidence="4 5">
    <name type="scientific">Petrimonas mucosa</name>
    <dbReference type="NCBI Taxonomy" id="1642646"/>
    <lineage>
        <taxon>Bacteria</taxon>
        <taxon>Pseudomonadati</taxon>
        <taxon>Bacteroidota</taxon>
        <taxon>Bacteroidia</taxon>
        <taxon>Bacteroidales</taxon>
        <taxon>Dysgonomonadaceae</taxon>
        <taxon>Petrimonas</taxon>
    </lineage>
</organism>
<dbReference type="EMBL" id="LT608328">
    <property type="protein sequence ID" value="SCM59450.1"/>
    <property type="molecule type" value="Genomic_DNA"/>
</dbReference>
<dbReference type="Pfam" id="PF05448">
    <property type="entry name" value="AXE1"/>
    <property type="match status" value="1"/>
</dbReference>
<feature type="active site" description="Charge relay system" evidence="1">
    <location>
        <position position="385"/>
    </location>
</feature>
<sequence length="434" mass="48054">MKKHSKQLLLSAVFTVLLVSTLFAQPAQTLIEVNVAPDRGDWIYKAGEKVKFNLSVTKNNIPVQHISVRYEAGPEMMPPVTRGNLVLKNGTAVIDGGTLKEPGFLRCKVVAIYEGKEYVGLATAAFDPESIRPTTNEPGDFMQFWENAKAANAKIPMDAKMRLLPERCTEKVNVYEVGIQNYKIGSRLYGILSVPKGEGKYPAILRVPGAGVRPYNGDIANAERGVITLEIGIHGIPVIMDASVYENIRAAALDGYQNFNLDDRDRYYYKRVYLGCLRAVDFIFSLPEFDGSNIVVMGGSQGGALSIVTAALDSRIKGLVAFYPALADLTGYLHNRAGGWPHLFNEANLAFNNLPRKIETSKYYDVVNFARHLKVPGFYSWGFNDVTCPPTSTYSAYNVITAPKTLYLAEETGHWTYPEQWSKATTFALKLLGR</sequence>
<dbReference type="InterPro" id="IPR008391">
    <property type="entry name" value="AXE1_dom"/>
</dbReference>
<name>A0A1G4GA67_9BACT</name>
<dbReference type="PANTHER" id="PTHR40111">
    <property type="entry name" value="CEPHALOSPORIN-C DEACETYLASE"/>
    <property type="match status" value="1"/>
</dbReference>